<dbReference type="SMART" id="SM00320">
    <property type="entry name" value="WD40"/>
    <property type="match status" value="5"/>
</dbReference>
<keyword evidence="1 7" id="KW-0853">WD repeat</keyword>
<gene>
    <name evidence="8" type="ORF">NECHADRAFT_82204</name>
</gene>
<dbReference type="RefSeq" id="XP_003041497.1">
    <property type="nucleotide sequence ID" value="XM_003041451.1"/>
</dbReference>
<dbReference type="AlphaFoldDB" id="C7ZJR2"/>
<evidence type="ECO:0000256" key="2">
    <source>
        <dbReference type="ARBA" id="ARBA00022737"/>
    </source>
</evidence>
<dbReference type="Pfam" id="PF00400">
    <property type="entry name" value="WD40"/>
    <property type="match status" value="1"/>
</dbReference>
<proteinExistence type="inferred from homology"/>
<dbReference type="STRING" id="660122.C7ZJR2"/>
<dbReference type="EMBL" id="GG698935">
    <property type="protein sequence ID" value="EEU35784.1"/>
    <property type="molecule type" value="Genomic_DNA"/>
</dbReference>
<evidence type="ECO:0000256" key="7">
    <source>
        <dbReference type="PROSITE-ProRule" id="PRU00221"/>
    </source>
</evidence>
<dbReference type="SUPFAM" id="SSF69304">
    <property type="entry name" value="Tricorn protease N-terminal domain"/>
    <property type="match status" value="1"/>
</dbReference>
<dbReference type="SUPFAM" id="SSF50969">
    <property type="entry name" value="YVTN repeat-like/Quinoprotein amine dehydrogenase"/>
    <property type="match status" value="1"/>
</dbReference>
<dbReference type="InterPro" id="IPR001680">
    <property type="entry name" value="WD40_rpt"/>
</dbReference>
<reference evidence="8 9" key="1">
    <citation type="journal article" date="2009" name="PLoS Genet.">
        <title>The genome of Nectria haematococca: contribution of supernumerary chromosomes to gene expansion.</title>
        <authorList>
            <person name="Coleman J.J."/>
            <person name="Rounsley S.D."/>
            <person name="Rodriguez-Carres M."/>
            <person name="Kuo A."/>
            <person name="Wasmann C.C."/>
            <person name="Grimwood J."/>
            <person name="Schmutz J."/>
            <person name="Taga M."/>
            <person name="White G.J."/>
            <person name="Zhou S."/>
            <person name="Schwartz D.C."/>
            <person name="Freitag M."/>
            <person name="Ma L.J."/>
            <person name="Danchin E.G."/>
            <person name="Henrissat B."/>
            <person name="Coutinho P.M."/>
            <person name="Nelson D.R."/>
            <person name="Straney D."/>
            <person name="Napoli C.A."/>
            <person name="Barker B.M."/>
            <person name="Gribskov M."/>
            <person name="Rep M."/>
            <person name="Kroken S."/>
            <person name="Molnar I."/>
            <person name="Rensing C."/>
            <person name="Kennell J.C."/>
            <person name="Zamora J."/>
            <person name="Farman M.L."/>
            <person name="Selker E.U."/>
            <person name="Salamov A."/>
            <person name="Shapiro H."/>
            <person name="Pangilinan J."/>
            <person name="Lindquist E."/>
            <person name="Lamers C."/>
            <person name="Grigoriev I.V."/>
            <person name="Geiser D.M."/>
            <person name="Covert S.F."/>
            <person name="Temporini E."/>
            <person name="Vanetten H.D."/>
        </authorList>
    </citation>
    <scope>NUCLEOTIDE SEQUENCE [LARGE SCALE GENOMIC DNA]</scope>
    <source>
        <strain evidence="9">ATCC MYA-4622 / CBS 123669 / FGSC 9596 / NRRL 45880 / 77-13-4</strain>
    </source>
</reference>
<dbReference type="InterPro" id="IPR011044">
    <property type="entry name" value="Quino_amine_DH_bsu"/>
</dbReference>
<dbReference type="GO" id="GO:1990234">
    <property type="term" value="C:transferase complex"/>
    <property type="evidence" value="ECO:0007669"/>
    <property type="project" value="UniProtKB-ARBA"/>
</dbReference>
<dbReference type="PROSITE" id="PS50082">
    <property type="entry name" value="WD_REPEATS_2"/>
    <property type="match status" value="1"/>
</dbReference>
<protein>
    <recommendedName>
        <fullName evidence="5">Mitochondrial division protein 1</fullName>
    </recommendedName>
</protein>
<dbReference type="eggNOG" id="KOG0266">
    <property type="taxonomic scope" value="Eukaryota"/>
</dbReference>
<dbReference type="Gene3D" id="2.130.10.10">
    <property type="entry name" value="YVTN repeat-like/Quinoprotein amine dehydrogenase"/>
    <property type="match status" value="3"/>
</dbReference>
<evidence type="ECO:0000256" key="4">
    <source>
        <dbReference type="ARBA" id="ARBA00038415"/>
    </source>
</evidence>
<keyword evidence="9" id="KW-1185">Reference proteome</keyword>
<evidence type="ECO:0000313" key="9">
    <source>
        <dbReference type="Proteomes" id="UP000005206"/>
    </source>
</evidence>
<dbReference type="PANTHER" id="PTHR22847:SF637">
    <property type="entry name" value="WD REPEAT DOMAIN 5B"/>
    <property type="match status" value="1"/>
</dbReference>
<keyword evidence="3" id="KW-0175">Coiled coil</keyword>
<comment type="similarity">
    <text evidence="4">Belongs to the WD repeat MDV1/CAF4 family.</text>
</comment>
<organism evidence="8 9">
    <name type="scientific">Fusarium vanettenii (strain ATCC MYA-4622 / CBS 123669 / FGSC 9596 / NRRL 45880 / 77-13-4)</name>
    <name type="common">Fusarium solani subsp. pisi</name>
    <dbReference type="NCBI Taxonomy" id="660122"/>
    <lineage>
        <taxon>Eukaryota</taxon>
        <taxon>Fungi</taxon>
        <taxon>Dikarya</taxon>
        <taxon>Ascomycota</taxon>
        <taxon>Pezizomycotina</taxon>
        <taxon>Sordariomycetes</taxon>
        <taxon>Hypocreomycetidae</taxon>
        <taxon>Hypocreales</taxon>
        <taxon>Nectriaceae</taxon>
        <taxon>Fusarium</taxon>
        <taxon>Fusarium solani species complex</taxon>
        <taxon>Fusarium vanettenii</taxon>
    </lineage>
</organism>
<comment type="function">
    <text evidence="6">Involved in mitochondrial fission. Acts as an adapter protein required to form mitochondrial fission complexes. Formation of these complexes is required to promote constriction and fission of the mitochondrial compartment at a late step in mitochondrial division.</text>
</comment>
<dbReference type="OMA" id="SKFWINE"/>
<dbReference type="GeneID" id="9673838"/>
<evidence type="ECO:0000256" key="5">
    <source>
        <dbReference type="ARBA" id="ARBA00039789"/>
    </source>
</evidence>
<dbReference type="HOGENOM" id="CLU_372574_0_0_1"/>
<keyword evidence="2" id="KW-0677">Repeat</keyword>
<evidence type="ECO:0000256" key="6">
    <source>
        <dbReference type="ARBA" id="ARBA00043913"/>
    </source>
</evidence>
<evidence type="ECO:0000256" key="3">
    <source>
        <dbReference type="ARBA" id="ARBA00023054"/>
    </source>
</evidence>
<dbReference type="InParanoid" id="C7ZJR2"/>
<dbReference type="InterPro" id="IPR015943">
    <property type="entry name" value="WD40/YVTN_repeat-like_dom_sf"/>
</dbReference>
<feature type="repeat" description="WD" evidence="7">
    <location>
        <begin position="113"/>
        <end position="154"/>
    </location>
</feature>
<dbReference type="VEuPathDB" id="FungiDB:NECHADRAFT_82204"/>
<dbReference type="OrthoDB" id="538223at2759"/>
<sequence>MCLRNLEMLLMPISSTSSVAYGPNDRGLEELSRNTWRLREMNAEVLKWVSIWVIHKFLREKFLGWLEALSLMRQMHVAILAMNRLQKMTEFIPPWIKVVSPPRQVWNPELLVLGGSEKSHLSFAFSPDSTVLASGGYTGPVKLWDVATGVELQRLEFYESIRCIAFSKDGKQLALGGVLGFLCVWEPGSNRTVKFEGAHFFHDLDVIAITPKGDMIAATVNARRLGLWSTTDSSQKRTRDLKGEPHAIQFAPNGRILAIVVNIYHRQHCIQLWDVATDELKDLHVGTDKVWDVVFLDDGKTLASAISGTVVQWDTETWQESFRFSLARQEEWDDIKSVVFSPNNARYIATQLKEGPRSITPDGDREGDGRYMASIPAQFPMPAWGTLIHLWAVTLGTASGDVSDQEVRLESHFASVYGLQFVPGADNLLLVQGGSKRELWKWNVGGDLSKQVLPPMVGSSQTSIFETGTWHSVSLLQGDVSGLVFSPLKDRVAWQSKNSETIHVWDISKGTHLFEGIKVQDLIREILFSPNGEFLSYISRLNVDRCQVNFAENSESIAAFGYGGSHRPWEYVVRSTSDGELIGSLKIHEIHAMIGFNAAISRTQTLGVYASFGSRDEMQFWRPKGEKLAALDCRLSGEKLRFSDDGSRIESQVGNLLVPRLSLQDKGASLPTRQGVPHECVLAHERWITWGCDTFLWLPPGYQTNRLTIKGGRVAFTTEKRGVVLMELDLNRLSIGERWTKLRFEE</sequence>
<accession>C7ZJR2</accession>
<name>C7ZJR2_FUSV7</name>
<dbReference type="PROSITE" id="PS50294">
    <property type="entry name" value="WD_REPEATS_REGION"/>
    <property type="match status" value="1"/>
</dbReference>
<dbReference type="PANTHER" id="PTHR22847">
    <property type="entry name" value="WD40 REPEAT PROTEIN"/>
    <property type="match status" value="1"/>
</dbReference>
<evidence type="ECO:0000256" key="1">
    <source>
        <dbReference type="ARBA" id="ARBA00022574"/>
    </source>
</evidence>
<dbReference type="KEGG" id="nhe:NECHADRAFT_82204"/>
<dbReference type="Proteomes" id="UP000005206">
    <property type="component" value="Chromosome 7"/>
</dbReference>
<evidence type="ECO:0000313" key="8">
    <source>
        <dbReference type="EMBL" id="EEU35784.1"/>
    </source>
</evidence>